<dbReference type="Proteomes" id="UP000184406">
    <property type="component" value="Unassembled WGS sequence"/>
</dbReference>
<protein>
    <submittedName>
        <fullName evidence="2">ROK family protein (Putative glucokinase)</fullName>
    </submittedName>
</protein>
<evidence type="ECO:0000313" key="3">
    <source>
        <dbReference type="Proteomes" id="UP000184406"/>
    </source>
</evidence>
<dbReference type="Pfam" id="PF13412">
    <property type="entry name" value="HTH_24"/>
    <property type="match status" value="1"/>
</dbReference>
<dbReference type="Pfam" id="PF00480">
    <property type="entry name" value="ROK"/>
    <property type="match status" value="1"/>
</dbReference>
<dbReference type="InterPro" id="IPR036390">
    <property type="entry name" value="WH_DNA-bd_sf"/>
</dbReference>
<evidence type="ECO:0000256" key="1">
    <source>
        <dbReference type="ARBA" id="ARBA00006479"/>
    </source>
</evidence>
<sequence>MKKEYAKMDAASLHLANKKVVLKLIKHNSQISRSALAKESGLTPPSITRIVDELINVDGLVESLGVGNSSGGRPPMIVKFKNENNYIIGIDLGATYIRGCMVDLNANFISEIQVPTELEKGFTSIVDKVIKMIHKLQSRKEASAKIWGVGIGVAGLVNSKTGIIESSPDFGWTNIDLRKELENHLDLPFFYDNSTRLMALGELKMGAKENQKNFAVINIGYGIASGLVVEGNLLKGFSGFAGEFGHIPVDTDSDVQCKCGMYGCLEALASGHRIASLGKQALAENRSEILKELCMGNAELITAELVARAAKKGDPASMKIYDDVAEYLCKGIGTIANLLNPETVYIGGGISLNGDLLFDLIDQKRDKYLLAGNARVNIQPSTFGDQATSIGAVSVVLNKILNLELSGNMVEI</sequence>
<dbReference type="PANTHER" id="PTHR18964">
    <property type="entry name" value="ROK (REPRESSOR, ORF, KINASE) FAMILY"/>
    <property type="match status" value="1"/>
</dbReference>
<proteinExistence type="inferred from homology"/>
<keyword evidence="3" id="KW-1185">Reference proteome</keyword>
<name>A0A1M5E8V1_9FLAO</name>
<dbReference type="GO" id="GO:0016301">
    <property type="term" value="F:kinase activity"/>
    <property type="evidence" value="ECO:0007669"/>
    <property type="project" value="UniProtKB-KW"/>
</dbReference>
<dbReference type="Gene3D" id="3.30.420.40">
    <property type="match status" value="2"/>
</dbReference>
<dbReference type="RefSeq" id="WP_072863816.1">
    <property type="nucleotide sequence ID" value="NZ_FQUX01000007.1"/>
</dbReference>
<dbReference type="OrthoDB" id="9810372at2"/>
<dbReference type="InterPro" id="IPR043129">
    <property type="entry name" value="ATPase_NBD"/>
</dbReference>
<comment type="similarity">
    <text evidence="1">Belongs to the ROK (NagC/XylR) family.</text>
</comment>
<gene>
    <name evidence="2" type="ORF">SAMN03080594_10734</name>
</gene>
<evidence type="ECO:0000313" key="2">
    <source>
        <dbReference type="EMBL" id="SHF75564.1"/>
    </source>
</evidence>
<keyword evidence="2" id="KW-0808">Transferase</keyword>
<dbReference type="EMBL" id="FQUX01000007">
    <property type="protein sequence ID" value="SHF75564.1"/>
    <property type="molecule type" value="Genomic_DNA"/>
</dbReference>
<dbReference type="SUPFAM" id="SSF53067">
    <property type="entry name" value="Actin-like ATPase domain"/>
    <property type="match status" value="1"/>
</dbReference>
<dbReference type="SUPFAM" id="SSF46785">
    <property type="entry name" value="Winged helix' DNA-binding domain"/>
    <property type="match status" value="1"/>
</dbReference>
<dbReference type="AlphaFoldDB" id="A0A1M5E8V1"/>
<dbReference type="PANTHER" id="PTHR18964:SF149">
    <property type="entry name" value="BIFUNCTIONAL UDP-N-ACETYLGLUCOSAMINE 2-EPIMERASE_N-ACETYLMANNOSAMINE KINASE"/>
    <property type="match status" value="1"/>
</dbReference>
<keyword evidence="2" id="KW-0418">Kinase</keyword>
<reference evidence="3" key="1">
    <citation type="submission" date="2016-11" db="EMBL/GenBank/DDBJ databases">
        <authorList>
            <person name="Varghese N."/>
            <person name="Submissions S."/>
        </authorList>
    </citation>
    <scope>NUCLEOTIDE SEQUENCE [LARGE SCALE GENOMIC DNA]</scope>
    <source>
        <strain evidence="3">DSM 17539</strain>
    </source>
</reference>
<accession>A0A1M5E8V1</accession>
<dbReference type="InterPro" id="IPR036388">
    <property type="entry name" value="WH-like_DNA-bd_sf"/>
</dbReference>
<dbReference type="Gene3D" id="1.10.10.10">
    <property type="entry name" value="Winged helix-like DNA-binding domain superfamily/Winged helix DNA-binding domain"/>
    <property type="match status" value="1"/>
</dbReference>
<dbReference type="InterPro" id="IPR000600">
    <property type="entry name" value="ROK"/>
</dbReference>
<organism evidence="2 3">
    <name type="scientific">Arenibacter palladensis</name>
    <dbReference type="NCBI Taxonomy" id="237373"/>
    <lineage>
        <taxon>Bacteria</taxon>
        <taxon>Pseudomonadati</taxon>
        <taxon>Bacteroidota</taxon>
        <taxon>Flavobacteriia</taxon>
        <taxon>Flavobacteriales</taxon>
        <taxon>Flavobacteriaceae</taxon>
        <taxon>Arenibacter</taxon>
    </lineage>
</organism>